<evidence type="ECO:0000313" key="1">
    <source>
        <dbReference type="EMBL" id="XDI97883.1"/>
    </source>
</evidence>
<proteinExistence type="predicted"/>
<name>A0AB39C0K3_9CAUD</name>
<protein>
    <submittedName>
        <fullName evidence="1">Uncharacterized protein</fullName>
    </submittedName>
</protein>
<reference evidence="1" key="1">
    <citation type="submission" date="2024-06" db="EMBL/GenBank/DDBJ databases">
        <authorList>
            <person name="Agudelo-Romero P."/>
            <person name="Caparros-Martin J.A."/>
            <person name="Sharma A."/>
            <person name="Saladie M."/>
            <person name="Stick S.M."/>
            <person name="O'Gara F."/>
        </authorList>
    </citation>
    <scope>NUCLEOTIDE SEQUENCE</scope>
    <source>
        <strain evidence="1">VContig3</strain>
    </source>
</reference>
<organism evidence="1">
    <name type="scientific">Pakpunavirus sp</name>
    <dbReference type="NCBI Taxonomy" id="2833053"/>
    <lineage>
        <taxon>Viruses</taxon>
        <taxon>Duplodnaviria</taxon>
        <taxon>Heunggongvirae</taxon>
        <taxon>Uroviricota</taxon>
        <taxon>Caudoviricetes</taxon>
        <taxon>Vandenendeviridae</taxon>
        <taxon>Skurskavirinae</taxon>
        <taxon>Pakpunavirus</taxon>
    </lineage>
</organism>
<accession>A0AB39C0K3</accession>
<dbReference type="EMBL" id="PP986817">
    <property type="protein sequence ID" value="XDI97883.1"/>
    <property type="molecule type" value="Genomic_DNA"/>
</dbReference>
<sequence length="74" mass="7865">MTRSSAANAGLNLAELTADARALIEADKQACLIRWKVRDLKGPEKQRQGNVLLAAVPESARPAVVAALKARGSR</sequence>